<organism evidence="10 11">
    <name type="scientific">Pristionchus fissidentatus</name>
    <dbReference type="NCBI Taxonomy" id="1538716"/>
    <lineage>
        <taxon>Eukaryota</taxon>
        <taxon>Metazoa</taxon>
        <taxon>Ecdysozoa</taxon>
        <taxon>Nematoda</taxon>
        <taxon>Chromadorea</taxon>
        <taxon>Rhabditida</taxon>
        <taxon>Rhabditina</taxon>
        <taxon>Diplogasteromorpha</taxon>
        <taxon>Diplogasteroidea</taxon>
        <taxon>Neodiplogasteridae</taxon>
        <taxon>Pristionchus</taxon>
    </lineage>
</organism>
<feature type="compositionally biased region" description="Basic and acidic residues" evidence="8">
    <location>
        <begin position="55"/>
        <end position="64"/>
    </location>
</feature>
<dbReference type="InterPro" id="IPR004827">
    <property type="entry name" value="bZIP"/>
</dbReference>
<keyword evidence="6" id="KW-0539">Nucleus</keyword>
<evidence type="ECO:0000256" key="2">
    <source>
        <dbReference type="ARBA" id="ARBA00006951"/>
    </source>
</evidence>
<dbReference type="GO" id="GO:0000978">
    <property type="term" value="F:RNA polymerase II cis-regulatory region sequence-specific DNA binding"/>
    <property type="evidence" value="ECO:0007669"/>
    <property type="project" value="TreeGrafter"/>
</dbReference>
<dbReference type="GO" id="GO:0005634">
    <property type="term" value="C:nucleus"/>
    <property type="evidence" value="ECO:0007669"/>
    <property type="project" value="UniProtKB-SubCell"/>
</dbReference>
<keyword evidence="5" id="KW-0804">Transcription</keyword>
<name>A0AAV5X2A3_9BILA</name>
<dbReference type="CDD" id="cd14693">
    <property type="entry name" value="bZIP_CEBP"/>
    <property type="match status" value="1"/>
</dbReference>
<dbReference type="GO" id="GO:0006351">
    <property type="term" value="P:DNA-templated transcription"/>
    <property type="evidence" value="ECO:0007669"/>
    <property type="project" value="InterPro"/>
</dbReference>
<dbReference type="Proteomes" id="UP001432322">
    <property type="component" value="Unassembled WGS sequence"/>
</dbReference>
<dbReference type="InterPro" id="IPR031106">
    <property type="entry name" value="C/EBP"/>
</dbReference>
<protein>
    <recommendedName>
        <fullName evidence="9">BZIP domain-containing protein</fullName>
    </recommendedName>
</protein>
<evidence type="ECO:0000256" key="4">
    <source>
        <dbReference type="ARBA" id="ARBA00023125"/>
    </source>
</evidence>
<dbReference type="PANTHER" id="PTHR23334">
    <property type="entry name" value="CCAAT/ENHANCER BINDING PROTEIN"/>
    <property type="match status" value="1"/>
</dbReference>
<evidence type="ECO:0000313" key="11">
    <source>
        <dbReference type="Proteomes" id="UP001432322"/>
    </source>
</evidence>
<feature type="domain" description="BZIP" evidence="9">
    <location>
        <begin position="33"/>
        <end position="96"/>
    </location>
</feature>
<evidence type="ECO:0000256" key="7">
    <source>
        <dbReference type="SAM" id="Coils"/>
    </source>
</evidence>
<sequence>MSNRKRKSGQQQEAALPEEEANYGTLGEIMVGEEDYRQKRARNNEAVNRTRQKKKQEEVDTSVKVDSLRMENSALERKVESLQKELSFLKEMFMAYAKKENGAGAAPSQPSNGGGGPHVPGPSTMKNDPLWWHAL</sequence>
<dbReference type="EMBL" id="BTSY01000088">
    <property type="protein sequence ID" value="GMT37274.1"/>
    <property type="molecule type" value="Genomic_DNA"/>
</dbReference>
<feature type="coiled-coil region" evidence="7">
    <location>
        <begin position="65"/>
        <end position="99"/>
    </location>
</feature>
<dbReference type="PROSITE" id="PS50217">
    <property type="entry name" value="BZIP"/>
    <property type="match status" value="1"/>
</dbReference>
<evidence type="ECO:0000259" key="9">
    <source>
        <dbReference type="PROSITE" id="PS50217"/>
    </source>
</evidence>
<feature type="region of interest" description="Disordered" evidence="8">
    <location>
        <begin position="1"/>
        <end position="64"/>
    </location>
</feature>
<gene>
    <name evidence="10" type="ORF">PFISCL1PPCAC_28571</name>
</gene>
<comment type="subcellular location">
    <subcellularLocation>
        <location evidence="1">Nucleus</location>
    </subcellularLocation>
</comment>
<keyword evidence="11" id="KW-1185">Reference proteome</keyword>
<dbReference type="GO" id="GO:0000981">
    <property type="term" value="F:DNA-binding transcription factor activity, RNA polymerase II-specific"/>
    <property type="evidence" value="ECO:0007669"/>
    <property type="project" value="TreeGrafter"/>
</dbReference>
<evidence type="ECO:0000256" key="5">
    <source>
        <dbReference type="ARBA" id="ARBA00023163"/>
    </source>
</evidence>
<keyword evidence="7" id="KW-0175">Coiled coil</keyword>
<dbReference type="PANTHER" id="PTHR23334:SF69">
    <property type="entry name" value="CCAAT_ENHANCER-BINDING PROTEIN GAMMA"/>
    <property type="match status" value="1"/>
</dbReference>
<feature type="region of interest" description="Disordered" evidence="8">
    <location>
        <begin position="101"/>
        <end position="135"/>
    </location>
</feature>
<evidence type="ECO:0000313" key="10">
    <source>
        <dbReference type="EMBL" id="GMT37274.1"/>
    </source>
</evidence>
<dbReference type="Gene3D" id="1.20.5.170">
    <property type="match status" value="1"/>
</dbReference>
<dbReference type="InterPro" id="IPR046347">
    <property type="entry name" value="bZIP_sf"/>
</dbReference>
<proteinExistence type="inferred from homology"/>
<dbReference type="Pfam" id="PF07716">
    <property type="entry name" value="bZIP_2"/>
    <property type="match status" value="1"/>
</dbReference>
<evidence type="ECO:0000256" key="8">
    <source>
        <dbReference type="SAM" id="MobiDB-lite"/>
    </source>
</evidence>
<evidence type="ECO:0000256" key="6">
    <source>
        <dbReference type="ARBA" id="ARBA00023242"/>
    </source>
</evidence>
<evidence type="ECO:0000256" key="3">
    <source>
        <dbReference type="ARBA" id="ARBA00023015"/>
    </source>
</evidence>
<dbReference type="SMART" id="SM00338">
    <property type="entry name" value="BRLZ"/>
    <property type="match status" value="1"/>
</dbReference>
<accession>A0AAV5X2A3</accession>
<keyword evidence="4" id="KW-0238">DNA-binding</keyword>
<keyword evidence="3" id="KW-0805">Transcription regulation</keyword>
<comment type="caution">
    <text evidence="10">The sequence shown here is derived from an EMBL/GenBank/DDBJ whole genome shotgun (WGS) entry which is preliminary data.</text>
</comment>
<dbReference type="AlphaFoldDB" id="A0AAV5X2A3"/>
<reference evidence="10" key="1">
    <citation type="submission" date="2023-10" db="EMBL/GenBank/DDBJ databases">
        <title>Genome assembly of Pristionchus species.</title>
        <authorList>
            <person name="Yoshida K."/>
            <person name="Sommer R.J."/>
        </authorList>
    </citation>
    <scope>NUCLEOTIDE SEQUENCE</scope>
    <source>
        <strain evidence="10">RS5133</strain>
    </source>
</reference>
<dbReference type="SUPFAM" id="SSF57959">
    <property type="entry name" value="Leucine zipper domain"/>
    <property type="match status" value="1"/>
</dbReference>
<comment type="similarity">
    <text evidence="2">Belongs to the bZIP family. C/EBP subfamily.</text>
</comment>
<feature type="non-terminal residue" evidence="10">
    <location>
        <position position="135"/>
    </location>
</feature>
<evidence type="ECO:0000256" key="1">
    <source>
        <dbReference type="ARBA" id="ARBA00004123"/>
    </source>
</evidence>